<dbReference type="OMA" id="ASRRCQF"/>
<reference evidence="2" key="1">
    <citation type="submission" date="2011-02" db="EMBL/GenBank/DDBJ databases">
        <authorList>
            <person name="Aslett M."/>
        </authorList>
    </citation>
    <scope>NUCLEOTIDE SEQUENCE</scope>
    <source>
        <strain evidence="2">Liverpool</strain>
    </source>
</reference>
<reference evidence="3" key="4">
    <citation type="journal article" date="2015" name="PLoS ONE">
        <title>Comprehensive Evaluation of Toxoplasma gondii VEG and Neospora caninum LIV Genomes with Tachyzoite Stage Transcriptome and Proteome Defines Novel Transcript Features.</title>
        <authorList>
            <person name="Ramaprasad A."/>
            <person name="Mourier T."/>
            <person name="Naeem R."/>
            <person name="Malas T.B."/>
            <person name="Moussa E."/>
            <person name="Panigrahi A."/>
            <person name="Vermont S.J."/>
            <person name="Otto T.D."/>
            <person name="Wastling J."/>
            <person name="Pain A."/>
        </authorList>
    </citation>
    <scope>NUCLEOTIDE SEQUENCE</scope>
    <source>
        <strain evidence="3">Liverpool</strain>
    </source>
</reference>
<dbReference type="Proteomes" id="UP000007494">
    <property type="component" value="Chromosome VIIb"/>
</dbReference>
<dbReference type="EMBL" id="FR823389">
    <property type="protein sequence ID" value="CBZ53016.1"/>
    <property type="molecule type" value="Genomic_DNA"/>
</dbReference>
<evidence type="ECO:0000313" key="2">
    <source>
        <dbReference type="EMBL" id="CBZ53016.1"/>
    </source>
</evidence>
<reference evidence="4" key="3">
    <citation type="journal article" date="2012" name="PLoS Pathog.">
        <title>Comparative genomics of the apicomplexan parasites Toxoplasma gondii and Neospora caninum: Coccidia differing in host range and transmission strategy.</title>
        <authorList>
            <person name="Reid A.J."/>
            <person name="Vermont S.J."/>
            <person name="Cotton J.A."/>
            <person name="Harris D."/>
            <person name="Hill-Cawthorne G.A."/>
            <person name="Konen-Waisman S."/>
            <person name="Latham S.M."/>
            <person name="Mourier T."/>
            <person name="Norton R."/>
            <person name="Quail M.A."/>
            <person name="Sanders M."/>
            <person name="Shanmugam D."/>
            <person name="Sohal A."/>
            <person name="Wasmuth J.D."/>
            <person name="Brunk B."/>
            <person name="Grigg M.E."/>
            <person name="Howard J.C."/>
            <person name="Parkinson J."/>
            <person name="Roos D.S."/>
            <person name="Trees A.J."/>
            <person name="Berriman M."/>
            <person name="Pain A."/>
            <person name="Wastling J.M."/>
        </authorList>
    </citation>
    <scope>NUCLEOTIDE SEQUENCE [LARGE SCALE GENOMIC DNA]</scope>
    <source>
        <strain evidence="4">Liverpool</strain>
    </source>
</reference>
<evidence type="ECO:0000313" key="3">
    <source>
        <dbReference type="EMBL" id="CEL67000.1"/>
    </source>
</evidence>
<dbReference type="RefSeq" id="XP_003883048.1">
    <property type="nucleotide sequence ID" value="XM_003882999.1"/>
</dbReference>
<proteinExistence type="predicted"/>
<dbReference type="OrthoDB" id="345385at2759"/>
<dbReference type="VEuPathDB" id="ToxoDB:NCLIV_028050"/>
<organism evidence="2 4">
    <name type="scientific">Neospora caninum (strain Liverpool)</name>
    <dbReference type="NCBI Taxonomy" id="572307"/>
    <lineage>
        <taxon>Eukaryota</taxon>
        <taxon>Sar</taxon>
        <taxon>Alveolata</taxon>
        <taxon>Apicomplexa</taxon>
        <taxon>Conoidasida</taxon>
        <taxon>Coccidia</taxon>
        <taxon>Eucoccidiorida</taxon>
        <taxon>Eimeriorina</taxon>
        <taxon>Sarcocystidae</taxon>
        <taxon>Neospora</taxon>
    </lineage>
</organism>
<protein>
    <submittedName>
        <fullName evidence="2">Uncharacterized protein</fullName>
    </submittedName>
</protein>
<dbReference type="AlphaFoldDB" id="F0VH22"/>
<feature type="compositionally biased region" description="Basic and acidic residues" evidence="1">
    <location>
        <begin position="57"/>
        <end position="68"/>
    </location>
</feature>
<dbReference type="GeneID" id="13443125"/>
<reference evidence="2" key="2">
    <citation type="submission" date="2011-03" db="EMBL/GenBank/DDBJ databases">
        <title>Comparative genomics and transcriptomics of Neospora caninum and Toxoplasma gondii.</title>
        <authorList>
            <person name="Reid A.J."/>
            <person name="Sohal A."/>
            <person name="Harris D."/>
            <person name="Quail M."/>
            <person name="Sanders M."/>
            <person name="Berriman M."/>
            <person name="Wastling J.M."/>
            <person name="Pain A."/>
        </authorList>
    </citation>
    <scope>NUCLEOTIDE SEQUENCE</scope>
    <source>
        <strain evidence="2">Liverpool</strain>
    </source>
</reference>
<name>F0VH22_NEOCL</name>
<gene>
    <name evidence="3" type="ORF">BN1204_028050</name>
    <name evidence="2" type="ORF">NCLIV_028050</name>
</gene>
<feature type="compositionally biased region" description="Polar residues" evidence="1">
    <location>
        <begin position="76"/>
        <end position="96"/>
    </location>
</feature>
<sequence>MSRSNMSSPRGSTHGQPESGGFRLHEAEAPAQKRPSLMVEGKPHSRKLSVGFADSFEPTHELKEQQDSRRRRIPSHESNVASRTASISSAGNPSRNGSAGFSFVRRLTSYLYGIPLGFFQSRAELRTWGEEKLTDPSVQPYSQRPMITPFHQTLPGYGKDAVMPLRRELMGKQPGPFYTLAPKGGFVYNPHHPNMDFSRVQIEYPTRTGDFKPPMYEWTSMPEFKMTDRPYTSARLLPANPATMYVSGNYMTAYPYGVPAVEENEGGVRVPPSSRRCRFLC</sequence>
<evidence type="ECO:0000313" key="4">
    <source>
        <dbReference type="Proteomes" id="UP000007494"/>
    </source>
</evidence>
<evidence type="ECO:0000256" key="1">
    <source>
        <dbReference type="SAM" id="MobiDB-lite"/>
    </source>
</evidence>
<dbReference type="InParanoid" id="F0VH22"/>
<dbReference type="eggNOG" id="ENOG502QZ51">
    <property type="taxonomic scope" value="Eukaryota"/>
</dbReference>
<dbReference type="EMBL" id="LN714482">
    <property type="protein sequence ID" value="CEL67000.1"/>
    <property type="molecule type" value="Genomic_DNA"/>
</dbReference>
<feature type="compositionally biased region" description="Polar residues" evidence="1">
    <location>
        <begin position="1"/>
        <end position="16"/>
    </location>
</feature>
<accession>F0VH22</accession>
<feature type="region of interest" description="Disordered" evidence="1">
    <location>
        <begin position="1"/>
        <end position="96"/>
    </location>
</feature>
<keyword evidence="4" id="KW-1185">Reference proteome</keyword>